<dbReference type="SUPFAM" id="SSF52058">
    <property type="entry name" value="L domain-like"/>
    <property type="match status" value="1"/>
</dbReference>
<comment type="caution">
    <text evidence="7">The sequence shown here is derived from an EMBL/GenBank/DDBJ whole genome shotgun (WGS) entry which is preliminary data.</text>
</comment>
<dbReference type="GO" id="GO:0005615">
    <property type="term" value="C:extracellular space"/>
    <property type="evidence" value="ECO:0007669"/>
    <property type="project" value="TreeGrafter"/>
</dbReference>
<keyword evidence="3" id="KW-0677">Repeat</keyword>
<dbReference type="InterPro" id="IPR032675">
    <property type="entry name" value="LRR_dom_sf"/>
</dbReference>
<evidence type="ECO:0000256" key="1">
    <source>
        <dbReference type="ARBA" id="ARBA00022614"/>
    </source>
</evidence>
<feature type="chain" id="PRO_5044132435" evidence="5">
    <location>
        <begin position="19"/>
        <end position="540"/>
    </location>
</feature>
<feature type="signal peptide" evidence="5">
    <location>
        <begin position="1"/>
        <end position="18"/>
    </location>
</feature>
<reference evidence="7" key="1">
    <citation type="submission" date="2021-02" db="EMBL/GenBank/DDBJ databases">
        <authorList>
            <person name="Nowell W R."/>
        </authorList>
    </citation>
    <scope>NUCLEOTIDE SEQUENCE</scope>
</reference>
<organism evidence="7 8">
    <name type="scientific">Rotaria socialis</name>
    <dbReference type="NCBI Taxonomy" id="392032"/>
    <lineage>
        <taxon>Eukaryota</taxon>
        <taxon>Metazoa</taxon>
        <taxon>Spiralia</taxon>
        <taxon>Gnathifera</taxon>
        <taxon>Rotifera</taxon>
        <taxon>Eurotatoria</taxon>
        <taxon>Bdelloidea</taxon>
        <taxon>Philodinida</taxon>
        <taxon>Philodinidae</taxon>
        <taxon>Rotaria</taxon>
    </lineage>
</organism>
<dbReference type="PANTHER" id="PTHR24373:SF370">
    <property type="entry name" value="FISH-LIPS, ISOFORM E"/>
    <property type="match status" value="1"/>
</dbReference>
<feature type="transmembrane region" description="Helical" evidence="4">
    <location>
        <begin position="399"/>
        <end position="421"/>
    </location>
</feature>
<dbReference type="EMBL" id="CAJNYD010002868">
    <property type="protein sequence ID" value="CAF3447623.1"/>
    <property type="molecule type" value="Genomic_DNA"/>
</dbReference>
<dbReference type="EMBL" id="CAJNYT010001299">
    <property type="protein sequence ID" value="CAF3403653.1"/>
    <property type="molecule type" value="Genomic_DNA"/>
</dbReference>
<dbReference type="Proteomes" id="UP000663833">
    <property type="component" value="Unassembled WGS sequence"/>
</dbReference>
<protein>
    <submittedName>
        <fullName evidence="7">Uncharacterized protein</fullName>
    </submittedName>
</protein>
<dbReference type="Pfam" id="PF13855">
    <property type="entry name" value="LRR_8"/>
    <property type="match status" value="1"/>
</dbReference>
<gene>
    <name evidence="6" type="ORF">GRG538_LOCUS10247</name>
    <name evidence="7" type="ORF">LUA448_LOCUS21671</name>
</gene>
<evidence type="ECO:0000313" key="6">
    <source>
        <dbReference type="EMBL" id="CAF3403653.1"/>
    </source>
</evidence>
<dbReference type="SMART" id="SM00369">
    <property type="entry name" value="LRR_TYP"/>
    <property type="match status" value="3"/>
</dbReference>
<evidence type="ECO:0000256" key="3">
    <source>
        <dbReference type="ARBA" id="ARBA00022737"/>
    </source>
</evidence>
<dbReference type="InterPro" id="IPR050328">
    <property type="entry name" value="Dev_Immune_Receptor"/>
</dbReference>
<keyword evidence="2 5" id="KW-0732">Signal</keyword>
<dbReference type="PANTHER" id="PTHR24373">
    <property type="entry name" value="SLIT RELATED LEUCINE-RICH REPEAT NEURONAL PROTEIN"/>
    <property type="match status" value="1"/>
</dbReference>
<sequence length="540" mass="63055">MQILIVILLNLIIYKCCCSNSSCLPCASTLYKSCYHCVNKFSMNYIYIEKVSIICNLTKNHHNHIFQEQQRFYSTIKYFSMKRCTMRTFYFDQYTLWNYLETISITNAHLTRLSPVIFNRSLSFSPVLYSIKTLNLSHNSIRIIDKNFSHYFPSLEKLDFSYNRLVLIRKKTFINLVYLQELYLNNNNLKQIFSTTFPRQPLGLINLNSNRWHCSCTNVLTLSISRPIPTCQSPIQYKNHNVDDIARQCFLRSKAIILITTNIDEGQNLTCSLSSTVDTWKNRINKNVTLVSAWHIEQRRPISIEFLYALSKNLEKYLICFDLNSSQSESIHTIIPLALKLSSLNYTHQNKTFFMPVTTNPTFIIVKAERQLPDIFLWLLNASKNVLPEHIRTSDKQVLIVWLILLTIVLFILSILLYFVYRQRQKAASYQINSHFHRCDDDSLRHPPLINLKCACKTHKCLCQYHRHIDSTMCLAEIKSSKSVIVSNPDSINTNTRPLLIKPSELCHAKIKRISPIKQFDKDYLAGQFRTTVRLKSLPN</sequence>
<evidence type="ECO:0000313" key="8">
    <source>
        <dbReference type="Proteomes" id="UP000663833"/>
    </source>
</evidence>
<keyword evidence="1" id="KW-0433">Leucine-rich repeat</keyword>
<name>A0A818DUV9_9BILA</name>
<keyword evidence="4" id="KW-0472">Membrane</keyword>
<evidence type="ECO:0000256" key="2">
    <source>
        <dbReference type="ARBA" id="ARBA00022729"/>
    </source>
</evidence>
<dbReference type="Gene3D" id="3.80.10.10">
    <property type="entry name" value="Ribonuclease Inhibitor"/>
    <property type="match status" value="1"/>
</dbReference>
<evidence type="ECO:0000313" key="7">
    <source>
        <dbReference type="EMBL" id="CAF3447623.1"/>
    </source>
</evidence>
<dbReference type="GO" id="GO:0031012">
    <property type="term" value="C:extracellular matrix"/>
    <property type="evidence" value="ECO:0007669"/>
    <property type="project" value="TreeGrafter"/>
</dbReference>
<dbReference type="Proteomes" id="UP000663872">
    <property type="component" value="Unassembled WGS sequence"/>
</dbReference>
<dbReference type="AlphaFoldDB" id="A0A818DUV9"/>
<keyword evidence="4" id="KW-0812">Transmembrane</keyword>
<evidence type="ECO:0000256" key="5">
    <source>
        <dbReference type="SAM" id="SignalP"/>
    </source>
</evidence>
<proteinExistence type="predicted"/>
<keyword evidence="4" id="KW-1133">Transmembrane helix</keyword>
<dbReference type="InterPro" id="IPR003591">
    <property type="entry name" value="Leu-rich_rpt_typical-subtyp"/>
</dbReference>
<evidence type="ECO:0000256" key="4">
    <source>
        <dbReference type="SAM" id="Phobius"/>
    </source>
</evidence>
<dbReference type="InterPro" id="IPR001611">
    <property type="entry name" value="Leu-rich_rpt"/>
</dbReference>
<accession>A0A818DUV9</accession>